<dbReference type="Proteomes" id="UP000789405">
    <property type="component" value="Unassembled WGS sequence"/>
</dbReference>
<organism evidence="1 2">
    <name type="scientific">Dentiscutata erythropus</name>
    <dbReference type="NCBI Taxonomy" id="1348616"/>
    <lineage>
        <taxon>Eukaryota</taxon>
        <taxon>Fungi</taxon>
        <taxon>Fungi incertae sedis</taxon>
        <taxon>Mucoromycota</taxon>
        <taxon>Glomeromycotina</taxon>
        <taxon>Glomeromycetes</taxon>
        <taxon>Diversisporales</taxon>
        <taxon>Gigasporaceae</taxon>
        <taxon>Dentiscutata</taxon>
    </lineage>
</organism>
<accession>A0A9N9JR34</accession>
<protein>
    <submittedName>
        <fullName evidence="1">26619_t:CDS:1</fullName>
    </submittedName>
</protein>
<sequence>ISHAINQHIHLGFDISIEQDIENTIKDICGTSIANLKPNRDRGEFSGCILVYAIPNIGDWRIFTSVDLKKLRKKDIIKPNPEVSAHTISSSNWEVPIPNIA</sequence>
<name>A0A9N9JR34_9GLOM</name>
<feature type="non-terminal residue" evidence="1">
    <location>
        <position position="1"/>
    </location>
</feature>
<dbReference type="OrthoDB" id="2446068at2759"/>
<reference evidence="1" key="1">
    <citation type="submission" date="2021-06" db="EMBL/GenBank/DDBJ databases">
        <authorList>
            <person name="Kallberg Y."/>
            <person name="Tangrot J."/>
            <person name="Rosling A."/>
        </authorList>
    </citation>
    <scope>NUCLEOTIDE SEQUENCE</scope>
    <source>
        <strain evidence="1">MA453B</strain>
    </source>
</reference>
<gene>
    <name evidence="1" type="ORF">DERYTH_LOCUS21842</name>
</gene>
<feature type="non-terminal residue" evidence="1">
    <location>
        <position position="101"/>
    </location>
</feature>
<evidence type="ECO:0000313" key="2">
    <source>
        <dbReference type="Proteomes" id="UP000789405"/>
    </source>
</evidence>
<dbReference type="EMBL" id="CAJVPY010028770">
    <property type="protein sequence ID" value="CAG8793210.1"/>
    <property type="molecule type" value="Genomic_DNA"/>
</dbReference>
<proteinExistence type="predicted"/>
<dbReference type="AlphaFoldDB" id="A0A9N9JR34"/>
<evidence type="ECO:0000313" key="1">
    <source>
        <dbReference type="EMBL" id="CAG8793210.1"/>
    </source>
</evidence>
<keyword evidence="2" id="KW-1185">Reference proteome</keyword>
<comment type="caution">
    <text evidence="1">The sequence shown here is derived from an EMBL/GenBank/DDBJ whole genome shotgun (WGS) entry which is preliminary data.</text>
</comment>